<dbReference type="EMBL" id="JAPDIA010000003">
    <property type="protein sequence ID" value="MDG0809842.1"/>
    <property type="molecule type" value="Genomic_DNA"/>
</dbReference>
<reference evidence="1" key="1">
    <citation type="submission" date="2022-10" db="EMBL/GenBank/DDBJ databases">
        <title>Comparative genomic analysis of Cohnella hashimotonis sp. nov., isolated from the International Space Station.</title>
        <authorList>
            <person name="Simpson A."/>
            <person name="Venkateswaran K."/>
        </authorList>
    </citation>
    <scope>NUCLEOTIDE SEQUENCE</scope>
    <source>
        <strain evidence="1">DSM 28161</strain>
    </source>
</reference>
<dbReference type="Proteomes" id="UP001153404">
    <property type="component" value="Unassembled WGS sequence"/>
</dbReference>
<proteinExistence type="predicted"/>
<organism evidence="1 2">
    <name type="scientific">Cohnella rhizosphaerae</name>
    <dbReference type="NCBI Taxonomy" id="1457232"/>
    <lineage>
        <taxon>Bacteria</taxon>
        <taxon>Bacillati</taxon>
        <taxon>Bacillota</taxon>
        <taxon>Bacilli</taxon>
        <taxon>Bacillales</taxon>
        <taxon>Paenibacillaceae</taxon>
        <taxon>Cohnella</taxon>
    </lineage>
</organism>
<evidence type="ECO:0000313" key="1">
    <source>
        <dbReference type="EMBL" id="MDG0809842.1"/>
    </source>
</evidence>
<keyword evidence="2" id="KW-1185">Reference proteome</keyword>
<accession>A0A9X4KXG9</accession>
<dbReference type="AlphaFoldDB" id="A0A9X4KXG9"/>
<comment type="caution">
    <text evidence="1">The sequence shown here is derived from an EMBL/GenBank/DDBJ whole genome shotgun (WGS) entry which is preliminary data.</text>
</comment>
<name>A0A9X4KXG9_9BACL</name>
<dbReference type="RefSeq" id="WP_277531349.1">
    <property type="nucleotide sequence ID" value="NZ_JAPDIA010000003.1"/>
</dbReference>
<evidence type="ECO:0000313" key="2">
    <source>
        <dbReference type="Proteomes" id="UP001153404"/>
    </source>
</evidence>
<gene>
    <name evidence="1" type="ORF">OMP40_11205</name>
</gene>
<sequence>MDGAWTKLAAVRGNYQRHRRHRFAAPVATDKLRVVIEATNGDPSAAIYEIRCYAPQAE</sequence>
<dbReference type="Gene3D" id="2.60.120.260">
    <property type="entry name" value="Galactose-binding domain-like"/>
    <property type="match status" value="1"/>
</dbReference>
<protein>
    <submittedName>
        <fullName evidence="1">Uncharacterized protein</fullName>
    </submittedName>
</protein>